<comment type="caution">
    <text evidence="1">The sequence shown here is derived from an EMBL/GenBank/DDBJ whole genome shotgun (WGS) entry which is preliminary data.</text>
</comment>
<dbReference type="OrthoDB" id="6625098at2759"/>
<dbReference type="EMBL" id="CAJVCH010057460">
    <property type="protein sequence ID" value="CAG7718951.1"/>
    <property type="molecule type" value="Genomic_DNA"/>
</dbReference>
<sequence>MIKLFSNLKQSVSRHSITANHLSKLSKAISENACVDPRNKQAGLILGTLTWNLVTKFKILHAYEQQVATFADLGIPVPDINHADKITSNGTSYHIIGISTCIGGENRSILLGIPPLGVDLTSKGLAKSIVEQRLKFYSMQDLQKLYMRCFVDGQYVLHKVQKEILKLLGFNIQERDLFHHYWWDSAHVIEMANSDLMFAVLLPEITDYYKAVGCGSSEVQNSTSYPWECDSAVENMINNLNIMATCLEASSYNYDQPLITYFNDCVKELLLYYTYHDSALFRRQVFLHNLRSKSAAEIHVDMELATTCQAKKLALLYRYYCNRMQARMAKMEVQT</sequence>
<proteinExistence type="predicted"/>
<dbReference type="AlphaFoldDB" id="A0A8J2NMS6"/>
<evidence type="ECO:0000313" key="2">
    <source>
        <dbReference type="Proteomes" id="UP000708208"/>
    </source>
</evidence>
<reference evidence="1" key="1">
    <citation type="submission" date="2021-06" db="EMBL/GenBank/DDBJ databases">
        <authorList>
            <person name="Hodson N. C."/>
            <person name="Mongue J. A."/>
            <person name="Jaron S. K."/>
        </authorList>
    </citation>
    <scope>NUCLEOTIDE SEQUENCE</scope>
</reference>
<organism evidence="1 2">
    <name type="scientific">Allacma fusca</name>
    <dbReference type="NCBI Taxonomy" id="39272"/>
    <lineage>
        <taxon>Eukaryota</taxon>
        <taxon>Metazoa</taxon>
        <taxon>Ecdysozoa</taxon>
        <taxon>Arthropoda</taxon>
        <taxon>Hexapoda</taxon>
        <taxon>Collembola</taxon>
        <taxon>Symphypleona</taxon>
        <taxon>Sminthuridae</taxon>
        <taxon>Allacma</taxon>
    </lineage>
</organism>
<gene>
    <name evidence="1" type="ORF">AFUS01_LOCUS8304</name>
</gene>
<name>A0A8J2NMS6_9HEXA</name>
<accession>A0A8J2NMS6</accession>
<keyword evidence="2" id="KW-1185">Reference proteome</keyword>
<evidence type="ECO:0000313" key="1">
    <source>
        <dbReference type="EMBL" id="CAG7718951.1"/>
    </source>
</evidence>
<protein>
    <submittedName>
        <fullName evidence="1">Uncharacterized protein</fullName>
    </submittedName>
</protein>
<dbReference type="Proteomes" id="UP000708208">
    <property type="component" value="Unassembled WGS sequence"/>
</dbReference>